<protein>
    <recommendedName>
        <fullName evidence="2">RNA 2',3'-cyclic phosphodiesterase</fullName>
        <shortName evidence="2">RNA 2',3'-CPDase</shortName>
        <ecNumber evidence="2">3.1.4.58</ecNumber>
    </recommendedName>
</protein>
<organism evidence="3 4">
    <name type="scientific">Zestomonas insulae</name>
    <dbReference type="NCBI Taxonomy" id="2809017"/>
    <lineage>
        <taxon>Bacteria</taxon>
        <taxon>Pseudomonadati</taxon>
        <taxon>Pseudomonadota</taxon>
        <taxon>Gammaproteobacteria</taxon>
        <taxon>Pseudomonadales</taxon>
        <taxon>Pseudomonadaceae</taxon>
        <taxon>Zestomonas</taxon>
    </lineage>
</organism>
<dbReference type="PANTHER" id="PTHR35561">
    <property type="entry name" value="RNA 2',3'-CYCLIC PHOSPHODIESTERASE"/>
    <property type="match status" value="1"/>
</dbReference>
<comment type="caution">
    <text evidence="3">The sequence shown here is derived from an EMBL/GenBank/DDBJ whole genome shotgun (WGS) entry which is preliminary data.</text>
</comment>
<accession>A0ABS2IAV2</accession>
<dbReference type="InterPro" id="IPR009097">
    <property type="entry name" value="Cyclic_Pdiesterase"/>
</dbReference>
<evidence type="ECO:0000313" key="3">
    <source>
        <dbReference type="EMBL" id="MBM7059414.1"/>
    </source>
</evidence>
<dbReference type="SUPFAM" id="SSF55144">
    <property type="entry name" value="LigT-like"/>
    <property type="match status" value="1"/>
</dbReference>
<comment type="similarity">
    <text evidence="2">Belongs to the 2H phosphoesterase superfamily. ThpR family.</text>
</comment>
<dbReference type="InterPro" id="IPR004175">
    <property type="entry name" value="RNA_CPDase"/>
</dbReference>
<feature type="short sequence motif" description="HXTX 1" evidence="2">
    <location>
        <begin position="42"/>
        <end position="45"/>
    </location>
</feature>
<dbReference type="EMBL" id="JAFEUP010000001">
    <property type="protein sequence ID" value="MBM7059414.1"/>
    <property type="molecule type" value="Genomic_DNA"/>
</dbReference>
<feature type="short sequence motif" description="HXTX 2" evidence="2">
    <location>
        <begin position="123"/>
        <end position="126"/>
    </location>
</feature>
<dbReference type="EC" id="3.1.4.58" evidence="2"/>
<dbReference type="NCBIfam" id="TIGR02258">
    <property type="entry name" value="2_5_ligase"/>
    <property type="match status" value="1"/>
</dbReference>
<evidence type="ECO:0000256" key="2">
    <source>
        <dbReference type="HAMAP-Rule" id="MF_01940"/>
    </source>
</evidence>
<sequence length="174" mass="19367">MTTPPLRLFFALPCPPDLASRVASWRDALGTFGRPVAAENLHITLVFLGSQPRGRLAELKALAEEIVAPAFALTFDRLERWHGGLLHLASSRPPDALIALEHSLRERLLSQGFDVEDRRFHPHLTLARHCRALPGGLAVAPSFSWQVESFALYVSENHQGGTRYKALSRHHLRG</sequence>
<gene>
    <name evidence="3" type="primary">thpR</name>
    <name evidence="3" type="ORF">JQX08_01720</name>
</gene>
<dbReference type="Gene3D" id="3.90.1140.10">
    <property type="entry name" value="Cyclic phosphodiesterase"/>
    <property type="match status" value="1"/>
</dbReference>
<dbReference type="HAMAP" id="MF_01940">
    <property type="entry name" value="RNA_CPDase"/>
    <property type="match status" value="1"/>
</dbReference>
<comment type="catalytic activity">
    <reaction evidence="2">
        <text>a 3'-end 2',3'-cyclophospho-ribonucleotide-RNA + H2O = a 3'-end 2'-phospho-ribonucleotide-RNA + H(+)</text>
        <dbReference type="Rhea" id="RHEA:11828"/>
        <dbReference type="Rhea" id="RHEA-COMP:10464"/>
        <dbReference type="Rhea" id="RHEA-COMP:17353"/>
        <dbReference type="ChEBI" id="CHEBI:15377"/>
        <dbReference type="ChEBI" id="CHEBI:15378"/>
        <dbReference type="ChEBI" id="CHEBI:83064"/>
        <dbReference type="ChEBI" id="CHEBI:173113"/>
        <dbReference type="EC" id="3.1.4.58"/>
    </reaction>
</comment>
<feature type="active site" description="Proton acceptor" evidence="2">
    <location>
        <position position="123"/>
    </location>
</feature>
<dbReference type="Proteomes" id="UP000717995">
    <property type="component" value="Unassembled WGS sequence"/>
</dbReference>
<keyword evidence="1 2" id="KW-0378">Hydrolase</keyword>
<dbReference type="PANTHER" id="PTHR35561:SF1">
    <property type="entry name" value="RNA 2',3'-CYCLIC PHOSPHODIESTERASE"/>
    <property type="match status" value="1"/>
</dbReference>
<comment type="function">
    <text evidence="2">Hydrolyzes RNA 2',3'-cyclic phosphodiester to an RNA 2'-phosphomonoester.</text>
</comment>
<dbReference type="RefSeq" id="WP_204914272.1">
    <property type="nucleotide sequence ID" value="NZ_JAFEUP010000001.1"/>
</dbReference>
<keyword evidence="4" id="KW-1185">Reference proteome</keyword>
<feature type="active site" description="Proton donor" evidence="2">
    <location>
        <position position="42"/>
    </location>
</feature>
<proteinExistence type="inferred from homology"/>
<dbReference type="Pfam" id="PF13563">
    <property type="entry name" value="2_5_RNA_ligase2"/>
    <property type="match status" value="1"/>
</dbReference>
<reference evidence="3 4" key="1">
    <citation type="submission" date="2021-02" db="EMBL/GenBank/DDBJ databases">
        <authorList>
            <person name="Lee D.-H."/>
        </authorList>
    </citation>
    <scope>NUCLEOTIDE SEQUENCE [LARGE SCALE GENOMIC DNA]</scope>
    <source>
        <strain evidence="3 4">UL073</strain>
    </source>
</reference>
<evidence type="ECO:0000256" key="1">
    <source>
        <dbReference type="ARBA" id="ARBA00022801"/>
    </source>
</evidence>
<name>A0ABS2IAV2_9GAMM</name>
<evidence type="ECO:0000313" key="4">
    <source>
        <dbReference type="Proteomes" id="UP000717995"/>
    </source>
</evidence>